<name>A0ABQ5R5N5_9ACTN</name>
<feature type="transmembrane region" description="Helical" evidence="1">
    <location>
        <begin position="103"/>
        <end position="123"/>
    </location>
</feature>
<evidence type="ECO:0000256" key="1">
    <source>
        <dbReference type="SAM" id="Phobius"/>
    </source>
</evidence>
<keyword evidence="3" id="KW-1185">Reference proteome</keyword>
<dbReference type="RefSeq" id="WP_281902034.1">
    <property type="nucleotide sequence ID" value="NZ_BSDI01000041.1"/>
</dbReference>
<feature type="transmembrane region" description="Helical" evidence="1">
    <location>
        <begin position="50"/>
        <end position="70"/>
    </location>
</feature>
<accession>A0ABQ5R5N5</accession>
<comment type="caution">
    <text evidence="2">The sequence shown here is derived from an EMBL/GenBank/DDBJ whole genome shotgun (WGS) entry which is preliminary data.</text>
</comment>
<sequence length="157" mass="15759">MNARREISIAVVLSAAGAGLALFAATRTWWVEVVPRPAPLPATRTPHDGGGLLPALALVGLAGAGALVATKGRARRWLGVLLLLNGAGVATSGALGLADATGWPLACVAGGVLLAAGGALAVVRGGGWPSLGTRYERAPVVTSDWDALDRGEDPTLR</sequence>
<protein>
    <recommendedName>
        <fullName evidence="4">Trp biosynthesis protein</fullName>
    </recommendedName>
</protein>
<feature type="transmembrane region" description="Helical" evidence="1">
    <location>
        <begin position="77"/>
        <end position="97"/>
    </location>
</feature>
<evidence type="ECO:0008006" key="4">
    <source>
        <dbReference type="Google" id="ProtNLM"/>
    </source>
</evidence>
<keyword evidence="1" id="KW-0472">Membrane</keyword>
<feature type="transmembrane region" description="Helical" evidence="1">
    <location>
        <begin position="7"/>
        <end position="30"/>
    </location>
</feature>
<gene>
    <name evidence="2" type="ORF">Pa4123_64730</name>
</gene>
<keyword evidence="1" id="KW-0812">Transmembrane</keyword>
<evidence type="ECO:0000313" key="3">
    <source>
        <dbReference type="Proteomes" id="UP001144280"/>
    </source>
</evidence>
<organism evidence="2 3">
    <name type="scientific">Phytohabitans aurantiacus</name>
    <dbReference type="NCBI Taxonomy" id="3016789"/>
    <lineage>
        <taxon>Bacteria</taxon>
        <taxon>Bacillati</taxon>
        <taxon>Actinomycetota</taxon>
        <taxon>Actinomycetes</taxon>
        <taxon>Micromonosporales</taxon>
        <taxon>Micromonosporaceae</taxon>
    </lineage>
</organism>
<dbReference type="EMBL" id="BSDI01000041">
    <property type="protein sequence ID" value="GLI01197.1"/>
    <property type="molecule type" value="Genomic_DNA"/>
</dbReference>
<dbReference type="InterPro" id="IPR019051">
    <property type="entry name" value="Trp_biosyn_TM_oprn/chp"/>
</dbReference>
<reference evidence="2" key="1">
    <citation type="submission" date="2022-12" db="EMBL/GenBank/DDBJ databases">
        <title>New Phytohabitans aurantiacus sp. RD004123 nov., an actinomycete isolated from soil.</title>
        <authorList>
            <person name="Triningsih D.W."/>
            <person name="Harunari E."/>
            <person name="Igarashi Y."/>
        </authorList>
    </citation>
    <scope>NUCLEOTIDE SEQUENCE</scope>
    <source>
        <strain evidence="2">RD004123</strain>
    </source>
</reference>
<evidence type="ECO:0000313" key="2">
    <source>
        <dbReference type="EMBL" id="GLI01197.1"/>
    </source>
</evidence>
<dbReference type="Proteomes" id="UP001144280">
    <property type="component" value="Unassembled WGS sequence"/>
</dbReference>
<dbReference type="Pfam" id="PF09534">
    <property type="entry name" value="Trp_oprn_chp"/>
    <property type="match status" value="1"/>
</dbReference>
<keyword evidence="1" id="KW-1133">Transmembrane helix</keyword>
<proteinExistence type="predicted"/>